<keyword evidence="1" id="KW-0472">Membrane</keyword>
<dbReference type="AlphaFoldDB" id="G0ULQ4"/>
<evidence type="ECO:0000256" key="1">
    <source>
        <dbReference type="SAM" id="Phobius"/>
    </source>
</evidence>
<keyword evidence="1" id="KW-0812">Transmembrane</keyword>
<gene>
    <name evidence="2" type="ORF">TCIL3000_4_4240</name>
</gene>
<sequence>MSVCNGCSLPFYFFPPYCLFCFAFVFIPFYFSPWALKKKTLPFLKTGIACYCRWWRREDLEGCEALHGISEKKKRKKKRNKEGKIMYQRNQQFAKQRMKVVHSISCT</sequence>
<organism evidence="2">
    <name type="scientific">Trypanosoma congolense (strain IL3000)</name>
    <dbReference type="NCBI Taxonomy" id="1068625"/>
    <lineage>
        <taxon>Eukaryota</taxon>
        <taxon>Discoba</taxon>
        <taxon>Euglenozoa</taxon>
        <taxon>Kinetoplastea</taxon>
        <taxon>Metakinetoplastina</taxon>
        <taxon>Trypanosomatida</taxon>
        <taxon>Trypanosomatidae</taxon>
        <taxon>Trypanosoma</taxon>
        <taxon>Nannomonas</taxon>
    </lineage>
</organism>
<proteinExistence type="predicted"/>
<keyword evidence="1" id="KW-1133">Transmembrane helix</keyword>
<accession>G0ULQ4</accession>
<feature type="transmembrane region" description="Helical" evidence="1">
    <location>
        <begin position="12"/>
        <end position="31"/>
    </location>
</feature>
<evidence type="ECO:0000313" key="2">
    <source>
        <dbReference type="EMBL" id="CCC90309.1"/>
    </source>
</evidence>
<dbReference type="EMBL" id="HE575317">
    <property type="protein sequence ID" value="CCC90309.1"/>
    <property type="molecule type" value="Genomic_DNA"/>
</dbReference>
<protein>
    <submittedName>
        <fullName evidence="2">Uncharacterized protein</fullName>
    </submittedName>
</protein>
<reference evidence="2" key="1">
    <citation type="journal article" date="2012" name="Proc. Natl. Acad. Sci. U.S.A.">
        <title>Antigenic diversity is generated by distinct evolutionary mechanisms in African trypanosome species.</title>
        <authorList>
            <person name="Jackson A.P."/>
            <person name="Berry A."/>
            <person name="Aslett M."/>
            <person name="Allison H.C."/>
            <person name="Burton P."/>
            <person name="Vavrova-Anderson J."/>
            <person name="Brown R."/>
            <person name="Browne H."/>
            <person name="Corton N."/>
            <person name="Hauser H."/>
            <person name="Gamble J."/>
            <person name="Gilderthorp R."/>
            <person name="Marcello L."/>
            <person name="McQuillan J."/>
            <person name="Otto T.D."/>
            <person name="Quail M.A."/>
            <person name="Sanders M.J."/>
            <person name="van Tonder A."/>
            <person name="Ginger M.L."/>
            <person name="Field M.C."/>
            <person name="Barry J.D."/>
            <person name="Hertz-Fowler C."/>
            <person name="Berriman M."/>
        </authorList>
    </citation>
    <scope>NUCLEOTIDE SEQUENCE</scope>
    <source>
        <strain evidence="2">IL3000</strain>
    </source>
</reference>
<name>G0ULQ4_TRYCI</name>